<sequence>MAVQEMGDKRELNKDNNLVNRPILEVQRPCCCLSSYVTKNVFPLDNHHTRAHLHCRRRASANHLNDIAEPRLPNVLEHPNIKLSSCLVTKSTTSCDEHRAQPPVCAMHLGPTVSQLEDVSLLHPRLPDTLACGGGVARFENRWTALQSAT</sequence>
<dbReference type="Proteomes" id="UP000784294">
    <property type="component" value="Unassembled WGS sequence"/>
</dbReference>
<protein>
    <submittedName>
        <fullName evidence="1">Uncharacterized protein</fullName>
    </submittedName>
</protein>
<name>A0A3S5CK04_9PLAT</name>
<comment type="caution">
    <text evidence="1">The sequence shown here is derived from an EMBL/GenBank/DDBJ whole genome shotgun (WGS) entry which is preliminary data.</text>
</comment>
<keyword evidence="2" id="KW-1185">Reference proteome</keyword>
<gene>
    <name evidence="1" type="ORF">PXEA_LOCUS8063</name>
</gene>
<evidence type="ECO:0000313" key="1">
    <source>
        <dbReference type="EMBL" id="VEL14623.1"/>
    </source>
</evidence>
<dbReference type="AlphaFoldDB" id="A0A3S5CK04"/>
<evidence type="ECO:0000313" key="2">
    <source>
        <dbReference type="Proteomes" id="UP000784294"/>
    </source>
</evidence>
<accession>A0A3S5CK04</accession>
<dbReference type="EMBL" id="CAAALY010021787">
    <property type="protein sequence ID" value="VEL14623.1"/>
    <property type="molecule type" value="Genomic_DNA"/>
</dbReference>
<organism evidence="1 2">
    <name type="scientific">Protopolystoma xenopodis</name>
    <dbReference type="NCBI Taxonomy" id="117903"/>
    <lineage>
        <taxon>Eukaryota</taxon>
        <taxon>Metazoa</taxon>
        <taxon>Spiralia</taxon>
        <taxon>Lophotrochozoa</taxon>
        <taxon>Platyhelminthes</taxon>
        <taxon>Monogenea</taxon>
        <taxon>Polyopisthocotylea</taxon>
        <taxon>Polystomatidea</taxon>
        <taxon>Polystomatidae</taxon>
        <taxon>Protopolystoma</taxon>
    </lineage>
</organism>
<reference evidence="1" key="1">
    <citation type="submission" date="2018-11" db="EMBL/GenBank/DDBJ databases">
        <authorList>
            <consortium name="Pathogen Informatics"/>
        </authorList>
    </citation>
    <scope>NUCLEOTIDE SEQUENCE</scope>
</reference>
<proteinExistence type="predicted"/>